<comment type="caution">
    <text evidence="14">The sequence shown here is derived from an EMBL/GenBank/DDBJ whole genome shotgun (WGS) entry which is preliminary data.</text>
</comment>
<evidence type="ECO:0000256" key="7">
    <source>
        <dbReference type="ARBA" id="ARBA00022840"/>
    </source>
</evidence>
<dbReference type="AlphaFoldDB" id="A0A8J8T6M4"/>
<evidence type="ECO:0000313" key="15">
    <source>
        <dbReference type="Proteomes" id="UP000785679"/>
    </source>
</evidence>
<evidence type="ECO:0000256" key="11">
    <source>
        <dbReference type="PROSITE-ProRule" id="PRU00409"/>
    </source>
</evidence>
<comment type="similarity">
    <text evidence="2">Belongs to the tubulin polyglutamylase family.</text>
</comment>
<dbReference type="Proteomes" id="UP000785679">
    <property type="component" value="Unassembled WGS sequence"/>
</dbReference>
<accession>A0A8J8T6M4</accession>
<name>A0A8J8T6M4_HALGN</name>
<dbReference type="Pfam" id="PF03133">
    <property type="entry name" value="TTL"/>
    <property type="match status" value="1"/>
</dbReference>
<dbReference type="PANTHER" id="PTHR12241">
    <property type="entry name" value="TUBULIN POLYGLUTAMYLASE"/>
    <property type="match status" value="1"/>
</dbReference>
<evidence type="ECO:0000259" key="13">
    <source>
        <dbReference type="PROSITE" id="PS50975"/>
    </source>
</evidence>
<dbReference type="PROSITE" id="PS51221">
    <property type="entry name" value="TTL"/>
    <property type="match status" value="1"/>
</dbReference>
<feature type="coiled-coil region" evidence="12">
    <location>
        <begin position="79"/>
        <end position="106"/>
    </location>
</feature>
<evidence type="ECO:0000256" key="6">
    <source>
        <dbReference type="ARBA" id="ARBA00022741"/>
    </source>
</evidence>
<dbReference type="GO" id="GO:0070740">
    <property type="term" value="F:tubulin-glutamic acid ligase activity"/>
    <property type="evidence" value="ECO:0007669"/>
    <property type="project" value="TreeGrafter"/>
</dbReference>
<dbReference type="OrthoDB" id="202825at2759"/>
<sequence length="412" mass="48216">MVSSTKLKWKTDLDKQVIIQNFEKRGWIKAQGEGFVDDWNIYWANVWTVKQIFNPETGHRLGEFQLLNHFPNHYELTRKDLMCKNIKRYRKDMEKENNQIAEKDEQGNYVYMDIIPNTYILPGDYTIFVEEFRRNPNIMWIMKPSSKAQGKGIFLVNKLNQLKKWATSSKLPFQTLSLKEAYVISRYVENPLLIGGKKFDLRIYVLVTSYRPLKVYLYSLGFARFCNEKYTPDIAELDNMFIHLTNVAVQKNSEDYNEKHGSKWSIQNLRFYLEQVRGKAASDKCFEEINNIIYISLKSVQSVIINDKHCFECYGYDILIDGNLKPWLLEVNASPSLTTTTEVDRILKMNLLNDVFNIVVPPDWMDENSKHGANMCKEKQVGYFTVIIDESTNDPSDKNKKGLKKGPTALWR</sequence>
<feature type="domain" description="ATP-grasp" evidence="13">
    <location>
        <begin position="317"/>
        <end position="360"/>
    </location>
</feature>
<dbReference type="Gene3D" id="3.30.470.20">
    <property type="entry name" value="ATP-grasp fold, B domain"/>
    <property type="match status" value="1"/>
</dbReference>
<evidence type="ECO:0000256" key="10">
    <source>
        <dbReference type="ARBA" id="ARBA00023273"/>
    </source>
</evidence>
<keyword evidence="3" id="KW-0963">Cytoplasm</keyword>
<dbReference type="InterPro" id="IPR004344">
    <property type="entry name" value="TTL/TTLL_fam"/>
</dbReference>
<dbReference type="GO" id="GO:0005524">
    <property type="term" value="F:ATP binding"/>
    <property type="evidence" value="ECO:0007669"/>
    <property type="project" value="UniProtKB-UniRule"/>
</dbReference>
<keyword evidence="10" id="KW-0966">Cell projection</keyword>
<dbReference type="PANTHER" id="PTHR12241:SF31">
    <property type="entry name" value="POLYGLUTAMYLASE COMPLEX SUBUNIT TTLL1"/>
    <property type="match status" value="1"/>
</dbReference>
<comment type="subcellular location">
    <subcellularLocation>
        <location evidence="1">Cytoplasm</location>
        <location evidence="1">Cytoskeleton</location>
        <location evidence="1">Cilium basal body</location>
    </subcellularLocation>
</comment>
<dbReference type="GO" id="GO:0036064">
    <property type="term" value="C:ciliary basal body"/>
    <property type="evidence" value="ECO:0007669"/>
    <property type="project" value="TreeGrafter"/>
</dbReference>
<evidence type="ECO:0000256" key="9">
    <source>
        <dbReference type="ARBA" id="ARBA00023212"/>
    </source>
</evidence>
<protein>
    <recommendedName>
        <fullName evidence="13">ATP-grasp domain-containing protein</fullName>
    </recommendedName>
</protein>
<dbReference type="GO" id="GO:0015631">
    <property type="term" value="F:tubulin binding"/>
    <property type="evidence" value="ECO:0007669"/>
    <property type="project" value="TreeGrafter"/>
</dbReference>
<evidence type="ECO:0000256" key="1">
    <source>
        <dbReference type="ARBA" id="ARBA00004120"/>
    </source>
</evidence>
<dbReference type="InterPro" id="IPR011761">
    <property type="entry name" value="ATP-grasp"/>
</dbReference>
<organism evidence="14 15">
    <name type="scientific">Halteria grandinella</name>
    <dbReference type="NCBI Taxonomy" id="5974"/>
    <lineage>
        <taxon>Eukaryota</taxon>
        <taxon>Sar</taxon>
        <taxon>Alveolata</taxon>
        <taxon>Ciliophora</taxon>
        <taxon>Intramacronucleata</taxon>
        <taxon>Spirotrichea</taxon>
        <taxon>Stichotrichia</taxon>
        <taxon>Sporadotrichida</taxon>
        <taxon>Halteriidae</taxon>
        <taxon>Halteria</taxon>
    </lineage>
</organism>
<evidence type="ECO:0000256" key="3">
    <source>
        <dbReference type="ARBA" id="ARBA00022490"/>
    </source>
</evidence>
<keyword evidence="12" id="KW-0175">Coiled coil</keyword>
<evidence type="ECO:0000256" key="12">
    <source>
        <dbReference type="SAM" id="Coils"/>
    </source>
</evidence>
<keyword evidence="5" id="KW-0493">Microtubule</keyword>
<reference evidence="14" key="1">
    <citation type="submission" date="2019-06" db="EMBL/GenBank/DDBJ databases">
        <authorList>
            <person name="Zheng W."/>
        </authorList>
    </citation>
    <scope>NUCLEOTIDE SEQUENCE</scope>
    <source>
        <strain evidence="14">QDHG01</strain>
    </source>
</reference>
<keyword evidence="7 11" id="KW-0067">ATP-binding</keyword>
<dbReference type="GO" id="GO:0000226">
    <property type="term" value="P:microtubule cytoskeleton organization"/>
    <property type="evidence" value="ECO:0007669"/>
    <property type="project" value="TreeGrafter"/>
</dbReference>
<keyword evidence="8" id="KW-0969">Cilium</keyword>
<proteinExistence type="inferred from homology"/>
<gene>
    <name evidence="14" type="ORF">FGO68_gene4443</name>
</gene>
<evidence type="ECO:0000256" key="4">
    <source>
        <dbReference type="ARBA" id="ARBA00022598"/>
    </source>
</evidence>
<dbReference type="EMBL" id="RRYP01003859">
    <property type="protein sequence ID" value="TNV83421.1"/>
    <property type="molecule type" value="Genomic_DNA"/>
</dbReference>
<dbReference type="FunFam" id="3.30.470.20:FF:000033">
    <property type="entry name" value="Probable tubulin polyglutamylase TTLL1"/>
    <property type="match status" value="1"/>
</dbReference>
<evidence type="ECO:0000313" key="14">
    <source>
        <dbReference type="EMBL" id="TNV83421.1"/>
    </source>
</evidence>
<keyword evidence="15" id="KW-1185">Reference proteome</keyword>
<dbReference type="GO" id="GO:0005874">
    <property type="term" value="C:microtubule"/>
    <property type="evidence" value="ECO:0007669"/>
    <property type="project" value="UniProtKB-KW"/>
</dbReference>
<evidence type="ECO:0000256" key="5">
    <source>
        <dbReference type="ARBA" id="ARBA00022701"/>
    </source>
</evidence>
<dbReference type="GO" id="GO:0046872">
    <property type="term" value="F:metal ion binding"/>
    <property type="evidence" value="ECO:0007669"/>
    <property type="project" value="InterPro"/>
</dbReference>
<evidence type="ECO:0000256" key="8">
    <source>
        <dbReference type="ARBA" id="ARBA00023069"/>
    </source>
</evidence>
<evidence type="ECO:0000256" key="2">
    <source>
        <dbReference type="ARBA" id="ARBA00006118"/>
    </source>
</evidence>
<dbReference type="PROSITE" id="PS50975">
    <property type="entry name" value="ATP_GRASP"/>
    <property type="match status" value="1"/>
</dbReference>
<dbReference type="SUPFAM" id="SSF56059">
    <property type="entry name" value="Glutathione synthetase ATP-binding domain-like"/>
    <property type="match status" value="1"/>
</dbReference>
<keyword evidence="9" id="KW-0206">Cytoskeleton</keyword>
<keyword evidence="6 11" id="KW-0547">Nucleotide-binding</keyword>
<keyword evidence="4" id="KW-0436">Ligase</keyword>